<protein>
    <recommendedName>
        <fullName evidence="3">Siphovirus Gp157 family protein</fullName>
    </recommendedName>
</protein>
<name>A0A2W0CK98_9BACL</name>
<accession>A0A2W0CK98</accession>
<evidence type="ECO:0000313" key="1">
    <source>
        <dbReference type="EMBL" id="PYY28248.1"/>
    </source>
</evidence>
<evidence type="ECO:0000313" key="2">
    <source>
        <dbReference type="Proteomes" id="UP000247459"/>
    </source>
</evidence>
<reference evidence="1 2" key="1">
    <citation type="submission" date="2018-01" db="EMBL/GenBank/DDBJ databases">
        <title>Genome sequence of the PGP bacterium Paenibacillus illinoisensis E3.</title>
        <authorList>
            <person name="Rolli E."/>
            <person name="Marasco R."/>
            <person name="Bessem C."/>
            <person name="Michoud G."/>
            <person name="Gaiarsa S."/>
            <person name="Borin S."/>
            <person name="Daffonchio D."/>
        </authorList>
    </citation>
    <scope>NUCLEOTIDE SEQUENCE [LARGE SCALE GENOMIC DNA]</scope>
    <source>
        <strain evidence="1 2">E3</strain>
    </source>
</reference>
<sequence length="170" mass="19472">MSKLYALGEQYKAFNRFVDAALESEEITEDDLEMYIETLESIQDEIGNKVENIAKFMKNIQGDIKAFKEEEDRLKKKRSYLTNKYEGLKNYTQAVLEVNNIDQVNAGTFKVKLQTSPPSVNIIDASKIPSKYKTEQEPKIDSKGMLSDMKNGKIIEGVELVKDKKHLRIS</sequence>
<evidence type="ECO:0008006" key="3">
    <source>
        <dbReference type="Google" id="ProtNLM"/>
    </source>
</evidence>
<dbReference type="Proteomes" id="UP000247459">
    <property type="component" value="Unassembled WGS sequence"/>
</dbReference>
<comment type="caution">
    <text evidence="1">The sequence shown here is derived from an EMBL/GenBank/DDBJ whole genome shotgun (WGS) entry which is preliminary data.</text>
</comment>
<dbReference type="EMBL" id="PRLG01000020">
    <property type="protein sequence ID" value="PYY28248.1"/>
    <property type="molecule type" value="Genomic_DNA"/>
</dbReference>
<organism evidence="1 2">
    <name type="scientific">Paenibacillus illinoisensis</name>
    <dbReference type="NCBI Taxonomy" id="59845"/>
    <lineage>
        <taxon>Bacteria</taxon>
        <taxon>Bacillati</taxon>
        <taxon>Bacillota</taxon>
        <taxon>Bacilli</taxon>
        <taxon>Bacillales</taxon>
        <taxon>Paenibacillaceae</taxon>
        <taxon>Paenibacillus</taxon>
    </lineage>
</organism>
<gene>
    <name evidence="1" type="ORF">PIL02S_03394</name>
</gene>
<dbReference type="AlphaFoldDB" id="A0A2W0CK98"/>
<dbReference type="InterPro" id="IPR008840">
    <property type="entry name" value="Sipho_Gp157"/>
</dbReference>
<dbReference type="Pfam" id="PF05565">
    <property type="entry name" value="Sipho_Gp157"/>
    <property type="match status" value="1"/>
</dbReference>
<dbReference type="RefSeq" id="WP_181429832.1">
    <property type="nucleotide sequence ID" value="NZ_PRLG01000020.1"/>
</dbReference>
<proteinExistence type="predicted"/>